<evidence type="ECO:0000256" key="7">
    <source>
        <dbReference type="ARBA" id="ARBA00022927"/>
    </source>
</evidence>
<dbReference type="GO" id="GO:0015627">
    <property type="term" value="C:type II protein secretion system complex"/>
    <property type="evidence" value="ECO:0007669"/>
    <property type="project" value="InterPro"/>
</dbReference>
<evidence type="ECO:0000256" key="5">
    <source>
        <dbReference type="ARBA" id="ARBA00022519"/>
    </source>
</evidence>
<evidence type="ECO:0000313" key="13">
    <source>
        <dbReference type="EMBL" id="QQN89170.1"/>
    </source>
</evidence>
<dbReference type="PIRSF" id="PIRSF015761">
    <property type="entry name" value="Protein_L"/>
    <property type="match status" value="1"/>
</dbReference>
<evidence type="ECO:0000256" key="3">
    <source>
        <dbReference type="ARBA" id="ARBA00022448"/>
    </source>
</evidence>
<evidence type="ECO:0000259" key="12">
    <source>
        <dbReference type="Pfam" id="PF12693"/>
    </source>
</evidence>
<keyword evidence="5" id="KW-0997">Cell inner membrane</keyword>
<protein>
    <recommendedName>
        <fullName evidence="10">Type II secretion system protein L</fullName>
        <shortName evidence="10">T2SS protein L</shortName>
    </recommendedName>
</protein>
<gene>
    <name evidence="13" type="ORF">IAQ69_05790</name>
</gene>
<dbReference type="Pfam" id="PF05134">
    <property type="entry name" value="T2SSL"/>
    <property type="match status" value="1"/>
</dbReference>
<dbReference type="Gene3D" id="3.30.420.380">
    <property type="match status" value="1"/>
</dbReference>
<evidence type="ECO:0000256" key="4">
    <source>
        <dbReference type="ARBA" id="ARBA00022475"/>
    </source>
</evidence>
<comment type="function">
    <text evidence="10">Inner membrane component of the type II secretion system required for the energy-dependent secretion of extracellular factors such as proteases and toxins from the periplasm.</text>
</comment>
<feature type="domain" description="GspL periplasmic" evidence="12">
    <location>
        <begin position="233"/>
        <end position="370"/>
    </location>
</feature>
<evidence type="ECO:0000256" key="1">
    <source>
        <dbReference type="ARBA" id="ARBA00004377"/>
    </source>
</evidence>
<dbReference type="Pfam" id="PF12693">
    <property type="entry name" value="GspL_C"/>
    <property type="match status" value="1"/>
</dbReference>
<dbReference type="InterPro" id="IPR007812">
    <property type="entry name" value="T2SS_protein-GspL"/>
</dbReference>
<evidence type="ECO:0000256" key="8">
    <source>
        <dbReference type="ARBA" id="ARBA00022989"/>
    </source>
</evidence>
<dbReference type="Proteomes" id="UP000596079">
    <property type="component" value="Chromosome"/>
</dbReference>
<keyword evidence="6" id="KW-0812">Transmembrane</keyword>
<comment type="subcellular location">
    <subcellularLocation>
        <location evidence="1">Cell inner membrane</location>
        <topology evidence="1">Single-pass membrane protein</topology>
    </subcellularLocation>
</comment>
<dbReference type="RefSeq" id="WP_200230422.1">
    <property type="nucleotide sequence ID" value="NZ_CP060811.1"/>
</dbReference>
<sequence>MLYLWMPEANGVWQWSKGEFWNTAATLEQLIQDIQAYHGEEATVFFPSRHVQILQQTLPKSQYKKMGNDGIKYLLEEYVVLPVDTMKVLHHFQQPDQISILGIANSTVETLQHALNLIPVKLAALLPDFLVLPVPEHAQQRVIAQIGGHLLVREAEYIGQSVDDLSLYLDFQPKDLEYQVSNLSPEQMSSLEAVATREQLNSFQYTLPMLKKPKQHPFNILPKGKSDHTVSGYWKACAAVFLGILVLQFTYDAVRWYQYKKVANTTAMQAIDQFKYWFGQNYPVTEQNIKSQFEAQLRQSQTADTQALQLISRVGPVLMQNQIVAQRVNYDPSGLSLQLQSNSSESLNTLTKQLGQQGFKVELGNIQANGTGAVGLVKIQ</sequence>
<keyword evidence="7 10" id="KW-0653">Protein transport</keyword>
<dbReference type="InterPro" id="IPR025691">
    <property type="entry name" value="GspL_pp_dom"/>
</dbReference>
<dbReference type="GO" id="GO:0015628">
    <property type="term" value="P:protein secretion by the type II secretion system"/>
    <property type="evidence" value="ECO:0007669"/>
    <property type="project" value="InterPro"/>
</dbReference>
<keyword evidence="4" id="KW-1003">Cell membrane</keyword>
<dbReference type="EMBL" id="CP060811">
    <property type="protein sequence ID" value="QQN89170.1"/>
    <property type="molecule type" value="Genomic_DNA"/>
</dbReference>
<dbReference type="InterPro" id="IPR024230">
    <property type="entry name" value="GspL_cyto_dom"/>
</dbReference>
<keyword evidence="8" id="KW-1133">Transmembrane helix</keyword>
<evidence type="ECO:0000256" key="2">
    <source>
        <dbReference type="ARBA" id="ARBA00005318"/>
    </source>
</evidence>
<feature type="domain" description="GspL cytoplasmic actin-ATPase-like" evidence="11">
    <location>
        <begin position="12"/>
        <end position="201"/>
    </location>
</feature>
<dbReference type="GO" id="GO:0009276">
    <property type="term" value="C:Gram-negative-bacterium-type cell wall"/>
    <property type="evidence" value="ECO:0007669"/>
    <property type="project" value="InterPro"/>
</dbReference>
<accession>A0A7T8ASJ6</accession>
<evidence type="ECO:0000256" key="6">
    <source>
        <dbReference type="ARBA" id="ARBA00022692"/>
    </source>
</evidence>
<reference evidence="13 14" key="1">
    <citation type="submission" date="2020-08" db="EMBL/GenBank/DDBJ databases">
        <title>Emergence of ISAba1-mediated novel tet(X) in Acinetobacter variabilis from a chicken farm.</title>
        <authorList>
            <person name="Peng K."/>
            <person name="Li R."/>
        </authorList>
    </citation>
    <scope>NUCLEOTIDE SEQUENCE [LARGE SCALE GENOMIC DNA]</scope>
    <source>
        <strain evidence="13 14">XM9F202-2</strain>
    </source>
</reference>
<dbReference type="NCBIfam" id="TIGR01709">
    <property type="entry name" value="typeII_sec_gspL"/>
    <property type="match status" value="1"/>
</dbReference>
<proteinExistence type="inferred from homology"/>
<evidence type="ECO:0000256" key="10">
    <source>
        <dbReference type="PIRNR" id="PIRNR015761"/>
    </source>
</evidence>
<dbReference type="Gene3D" id="3.30.1360.100">
    <property type="entry name" value="General secretion pathway protein M, EpsM"/>
    <property type="match status" value="1"/>
</dbReference>
<organism evidence="13 14">
    <name type="scientific">Acinetobacter variabilis</name>
    <dbReference type="NCBI Taxonomy" id="70346"/>
    <lineage>
        <taxon>Bacteria</taxon>
        <taxon>Pseudomonadati</taxon>
        <taxon>Pseudomonadota</taxon>
        <taxon>Gammaproteobacteria</taxon>
        <taxon>Moraxellales</taxon>
        <taxon>Moraxellaceae</taxon>
        <taxon>Acinetobacter</taxon>
    </lineage>
</organism>
<evidence type="ECO:0000259" key="11">
    <source>
        <dbReference type="Pfam" id="PF05134"/>
    </source>
</evidence>
<dbReference type="Gene3D" id="3.30.420.370">
    <property type="match status" value="1"/>
</dbReference>
<dbReference type="GO" id="GO:0005886">
    <property type="term" value="C:plasma membrane"/>
    <property type="evidence" value="ECO:0007669"/>
    <property type="project" value="UniProtKB-SubCell"/>
</dbReference>
<evidence type="ECO:0000313" key="14">
    <source>
        <dbReference type="Proteomes" id="UP000596079"/>
    </source>
</evidence>
<evidence type="ECO:0000256" key="9">
    <source>
        <dbReference type="ARBA" id="ARBA00023136"/>
    </source>
</evidence>
<comment type="similarity">
    <text evidence="2 10">Belongs to the GSP L family.</text>
</comment>
<keyword evidence="9" id="KW-0472">Membrane</keyword>
<name>A0A7T8ASJ6_9GAMM</name>
<dbReference type="InterPro" id="IPR043129">
    <property type="entry name" value="ATPase_NBD"/>
</dbReference>
<dbReference type="SUPFAM" id="SSF53067">
    <property type="entry name" value="Actin-like ATPase domain"/>
    <property type="match status" value="1"/>
</dbReference>
<keyword evidence="3 10" id="KW-0813">Transport</keyword>
<dbReference type="AlphaFoldDB" id="A0A7T8ASJ6"/>